<feature type="compositionally biased region" description="Basic residues" evidence="1">
    <location>
        <begin position="745"/>
        <end position="756"/>
    </location>
</feature>
<keyword evidence="3" id="KW-1185">Reference proteome</keyword>
<evidence type="ECO:0000313" key="2">
    <source>
        <dbReference type="EMBL" id="CRK15993.1"/>
    </source>
</evidence>
<dbReference type="Pfam" id="PF12520">
    <property type="entry name" value="DUF3723"/>
    <property type="match status" value="2"/>
</dbReference>
<proteinExistence type="predicted"/>
<gene>
    <name evidence="2" type="ORF">BN1708_011624</name>
</gene>
<name>A0A0G4L1U1_VERLO</name>
<dbReference type="InterPro" id="IPR022198">
    <property type="entry name" value="DUF3723"/>
</dbReference>
<dbReference type="STRING" id="100787.A0A0G4L1U1"/>
<organism evidence="2 3">
    <name type="scientific">Verticillium longisporum</name>
    <name type="common">Verticillium dahliae var. longisporum</name>
    <dbReference type="NCBI Taxonomy" id="100787"/>
    <lineage>
        <taxon>Eukaryota</taxon>
        <taxon>Fungi</taxon>
        <taxon>Dikarya</taxon>
        <taxon>Ascomycota</taxon>
        <taxon>Pezizomycotina</taxon>
        <taxon>Sordariomycetes</taxon>
        <taxon>Hypocreomycetidae</taxon>
        <taxon>Glomerellales</taxon>
        <taxon>Plectosphaerellaceae</taxon>
        <taxon>Verticillium</taxon>
    </lineage>
</organism>
<dbReference type="Proteomes" id="UP000044602">
    <property type="component" value="Unassembled WGS sequence"/>
</dbReference>
<evidence type="ECO:0000256" key="1">
    <source>
        <dbReference type="SAM" id="MobiDB-lite"/>
    </source>
</evidence>
<reference evidence="3" key="1">
    <citation type="submission" date="2015-05" db="EMBL/GenBank/DDBJ databases">
        <authorList>
            <person name="Fogelqvist Johan"/>
        </authorList>
    </citation>
    <scope>NUCLEOTIDE SEQUENCE [LARGE SCALE GENOMIC DNA]</scope>
</reference>
<sequence>MEECRHLVPSHLIAGATSDGLEPFDSNVNTALPLPSGIRADYLDSQSRSIALGEFEDLLFENSLPEGFILWNILSHPGDSLNAKRWLSRLDGGKASIAKRLRKHETLGKVLLKVLNIPGQRQGFRLGIWRKILIARDDEEVMHYLMHIYITFVRIMGSEDSLKFVDDRAVKEFELRAPGLSRCDGAHVSLAVQSNMYFEYGQNFNDLVDLVVQVFDEARLVQKEVSNPTFTIKQLGEPVARRCGRQYSKAYARDRPFLTPQWFTCKTEKNFDVTLFIHLSDDAKRSLAEEFGNEANFSDGYIFAEICSYPTNSLDANRWRSRLTTHKNEILRRLLKHPTLSPALRRTMQIPGLRRGLQLGVWSKVLADKYEEEVLHGLQHVYEVWKRILGSGAALEFVDGDTVREFESRAPGASQRDYFHVSEAIRRNVALRRLTDDERRQQVLSNLQQVDTLIPSVYTLQKDFKYVRQCTSVMRKLILGSSRFPMTVQAIAFHAFQSEKPSGHSHEAEFLGSMKCLYLHIMQNLVELSGENTLLEDDEAKQEARQYDQTAWHRLAIRARDLGFASGEITRHCQLDPDIEAAKRIMLIARPALCFAYGSNFEKLANIVAGVFKEAQPIQLQGVQPALTTSSLGEPLARRYGRQYSGSYAQNRQCLTVHWFTCPIEKGPEITSLFVRRSVFHTFWGPHGIHQEDSVNASMSDTSMSELSEVESDAEEPNQPNGSSAEAPVEDNEMEDAPALSQLQKRNRPRMARKRQQQNVGATKGKIQKRGPDGGSSTVTALQRSLQVSKPAPQETGLGDRSSALTTFIPGSLGLSREAQVASQAVLRLDDREMTILIRRNGDWVDAKPCRRRSIVEGIAQVERENEGREWFLFDKDGRGIKPAVCPTLPDDFVCLNTETSGFPAQEIL</sequence>
<dbReference type="EMBL" id="CVQH01007113">
    <property type="protein sequence ID" value="CRK15993.1"/>
    <property type="molecule type" value="Genomic_DNA"/>
</dbReference>
<evidence type="ECO:0000313" key="3">
    <source>
        <dbReference type="Proteomes" id="UP000044602"/>
    </source>
</evidence>
<accession>A0A0G4L1U1</accession>
<feature type="compositionally biased region" description="Polar residues" evidence="1">
    <location>
        <begin position="694"/>
        <end position="706"/>
    </location>
</feature>
<dbReference type="AlphaFoldDB" id="A0A0G4L1U1"/>
<protein>
    <submittedName>
        <fullName evidence="2">Uncharacterized protein</fullName>
    </submittedName>
</protein>
<feature type="region of interest" description="Disordered" evidence="1">
    <location>
        <begin position="690"/>
        <end position="779"/>
    </location>
</feature>